<dbReference type="GO" id="GO:0006402">
    <property type="term" value="P:mRNA catabolic process"/>
    <property type="evidence" value="ECO:0007669"/>
    <property type="project" value="TreeGrafter"/>
</dbReference>
<gene>
    <name evidence="7" type="primary">rnr</name>
    <name evidence="9" type="ORF">A3G98_02010</name>
</gene>
<evidence type="ECO:0000313" key="10">
    <source>
        <dbReference type="Proteomes" id="UP000178661"/>
    </source>
</evidence>
<dbReference type="Proteomes" id="UP000178661">
    <property type="component" value="Unassembled WGS sequence"/>
</dbReference>
<dbReference type="SMART" id="SM00316">
    <property type="entry name" value="S1"/>
    <property type="match status" value="1"/>
</dbReference>
<dbReference type="GO" id="GO:0008859">
    <property type="term" value="F:exoribonuclease II activity"/>
    <property type="evidence" value="ECO:0007669"/>
    <property type="project" value="UniProtKB-UniRule"/>
</dbReference>
<comment type="caution">
    <text evidence="9">The sequence shown here is derived from an EMBL/GenBank/DDBJ whole genome shotgun (WGS) entry which is preliminary data.</text>
</comment>
<dbReference type="HAMAP" id="MF_01895">
    <property type="entry name" value="RNase_R"/>
    <property type="match status" value="1"/>
</dbReference>
<comment type="function">
    <text evidence="7">3'-5' exoribonuclease that releases 5'-nucleoside monophosphates and is involved in maturation of structured RNAs.</text>
</comment>
<dbReference type="CDD" id="cd04471">
    <property type="entry name" value="S1_RNase_R"/>
    <property type="match status" value="1"/>
</dbReference>
<dbReference type="GO" id="GO:0005829">
    <property type="term" value="C:cytosol"/>
    <property type="evidence" value="ECO:0007669"/>
    <property type="project" value="TreeGrafter"/>
</dbReference>
<dbReference type="InterPro" id="IPR022966">
    <property type="entry name" value="RNase_II/R_CS"/>
</dbReference>
<dbReference type="PANTHER" id="PTHR23355:SF9">
    <property type="entry name" value="DIS3-LIKE EXONUCLEASE 2"/>
    <property type="match status" value="1"/>
</dbReference>
<keyword evidence="6 7" id="KW-0694">RNA-binding</keyword>
<evidence type="ECO:0000259" key="8">
    <source>
        <dbReference type="PROSITE" id="PS50126"/>
    </source>
</evidence>
<dbReference type="InterPro" id="IPR001900">
    <property type="entry name" value="RNase_II/R"/>
</dbReference>
<dbReference type="PROSITE" id="PS50126">
    <property type="entry name" value="S1"/>
    <property type="match status" value="1"/>
</dbReference>
<evidence type="ECO:0000256" key="7">
    <source>
        <dbReference type="HAMAP-Rule" id="MF_01895"/>
    </source>
</evidence>
<evidence type="ECO:0000313" key="9">
    <source>
        <dbReference type="EMBL" id="OGJ02303.1"/>
    </source>
</evidence>
<evidence type="ECO:0000256" key="2">
    <source>
        <dbReference type="ARBA" id="ARBA00022490"/>
    </source>
</evidence>
<dbReference type="AlphaFoldDB" id="A0A1F6Y7G3"/>
<evidence type="ECO:0000256" key="1">
    <source>
        <dbReference type="ARBA" id="ARBA00001849"/>
    </source>
</evidence>
<proteinExistence type="inferred from homology"/>
<dbReference type="InterPro" id="IPR012340">
    <property type="entry name" value="NA-bd_OB-fold"/>
</dbReference>
<evidence type="ECO:0000256" key="3">
    <source>
        <dbReference type="ARBA" id="ARBA00022722"/>
    </source>
</evidence>
<keyword evidence="2 7" id="KW-0963">Cytoplasm</keyword>
<comment type="catalytic activity">
    <reaction evidence="1 7">
        <text>Exonucleolytic cleavage in the 3'- to 5'-direction to yield nucleoside 5'-phosphates.</text>
        <dbReference type="EC" id="3.1.13.1"/>
    </reaction>
</comment>
<dbReference type="EC" id="3.1.13.1" evidence="7"/>
<keyword evidence="5 7" id="KW-0269">Exonuclease</keyword>
<dbReference type="Pfam" id="PF00773">
    <property type="entry name" value="RNB"/>
    <property type="match status" value="1"/>
</dbReference>
<dbReference type="EMBL" id="MFVR01000002">
    <property type="protein sequence ID" value="OGJ02303.1"/>
    <property type="molecule type" value="Genomic_DNA"/>
</dbReference>
<dbReference type="PANTHER" id="PTHR23355">
    <property type="entry name" value="RIBONUCLEASE"/>
    <property type="match status" value="1"/>
</dbReference>
<dbReference type="Pfam" id="PF00575">
    <property type="entry name" value="S1"/>
    <property type="match status" value="1"/>
</dbReference>
<reference evidence="9 10" key="1">
    <citation type="journal article" date="2016" name="Nat. Commun.">
        <title>Thousands of microbial genomes shed light on interconnected biogeochemical processes in an aquifer system.</title>
        <authorList>
            <person name="Anantharaman K."/>
            <person name="Brown C.T."/>
            <person name="Hug L.A."/>
            <person name="Sharon I."/>
            <person name="Castelle C.J."/>
            <person name="Probst A.J."/>
            <person name="Thomas B.C."/>
            <person name="Singh A."/>
            <person name="Wilkins M.J."/>
            <person name="Karaoz U."/>
            <person name="Brodie E.L."/>
            <person name="Williams K.H."/>
            <person name="Hubbard S.S."/>
            <person name="Banfield J.F."/>
        </authorList>
    </citation>
    <scope>NUCLEOTIDE SEQUENCE [LARGE SCALE GENOMIC DNA]</scope>
</reference>
<name>A0A1F6Y7G3_9BACT</name>
<evidence type="ECO:0000256" key="6">
    <source>
        <dbReference type="ARBA" id="ARBA00022884"/>
    </source>
</evidence>
<feature type="domain" description="S1 motif" evidence="8">
    <location>
        <begin position="606"/>
        <end position="687"/>
    </location>
</feature>
<dbReference type="InterPro" id="IPR003029">
    <property type="entry name" value="S1_domain"/>
</dbReference>
<organism evidence="9 10">
    <name type="scientific">Candidatus Nomurabacteria bacterium RIFCSPLOWO2_12_FULL_37_8</name>
    <dbReference type="NCBI Taxonomy" id="1801793"/>
    <lineage>
        <taxon>Bacteria</taxon>
        <taxon>Candidatus Nomuraibacteriota</taxon>
    </lineage>
</organism>
<sequence>MTISCYIYRVKNIINKKEGLARKAMAEGIISISSKGIGYVAIGTDKNKGLDPEIDFRHLNTALHGDTVEILFHPKGKGRQTAEVSKIISRAKKGFAGILEKENNLFFLKPDDTKMYTDILVPEKLLNGAKIGQKVFVEIISWKNAHKAPEGKIVKILGRPGDNNAEMHAIAIEKGFDSELPKKVEEEARKIKNAGIKSSDYKGRRDFRKILTFTIDPSDAKDFDDAISFSNLKQKHSFLNGLAGVGAPGNRGPEEKNVSVKEELYEIGIHIADVSHYVKIDSALDLEARERGTSVYLVDRTIPMLPETLSNDLCSLVPHKDRLTMSAVFVVDKNAKVKNEWYGKTVIHSKKKFTYEEAEEVIKKASAPLHRELSILNNLAKKLTKERFALGAISLDQEEVKFVLDKNGVPLKVIKKERGDSNRLIEEFMLLANKKVAELISDKNKKERDTISIYRVHDLPNKEKMADLAFFLRSLGHKVSLQNGIIPTYEINKLLENLTGKGEADTVHRAVIRSMAKAVYSTKNIGHYGLAFSYYTHFTSPIRRYPDIMVHRILSNYLLKKKIGREKLVEYEKMARIASEQEKRASDAERTSVKYKQVEYMERHQGKKFEGVISGITEWGVYVEENETKCEGLVKVRDMSDDFYIFNEKKLELVGQKNKKRYRLGDRVRIKVKGVDKERKTIDYILI</sequence>
<comment type="similarity">
    <text evidence="7">Belongs to the RNR ribonuclease family. RNase R subfamily.</text>
</comment>
<evidence type="ECO:0000256" key="5">
    <source>
        <dbReference type="ARBA" id="ARBA00022839"/>
    </source>
</evidence>
<dbReference type="SUPFAM" id="SSF50249">
    <property type="entry name" value="Nucleic acid-binding proteins"/>
    <property type="match status" value="3"/>
</dbReference>
<dbReference type="InterPro" id="IPR011805">
    <property type="entry name" value="RNase_R"/>
</dbReference>
<dbReference type="SMART" id="SM00955">
    <property type="entry name" value="RNB"/>
    <property type="match status" value="1"/>
</dbReference>
<dbReference type="Gene3D" id="2.40.50.140">
    <property type="entry name" value="Nucleic acid-binding proteins"/>
    <property type="match status" value="2"/>
</dbReference>
<accession>A0A1F6Y7G3</accession>
<dbReference type="Pfam" id="PF17876">
    <property type="entry name" value="CSD2"/>
    <property type="match status" value="1"/>
</dbReference>
<dbReference type="InterPro" id="IPR004476">
    <property type="entry name" value="RNase_II/RNase_R"/>
</dbReference>
<comment type="subcellular location">
    <subcellularLocation>
        <location evidence="7">Cytoplasm</location>
    </subcellularLocation>
</comment>
<dbReference type="NCBIfam" id="TIGR00358">
    <property type="entry name" value="3_prime_RNase"/>
    <property type="match status" value="1"/>
</dbReference>
<keyword evidence="4 7" id="KW-0378">Hydrolase</keyword>
<dbReference type="PROSITE" id="PS01175">
    <property type="entry name" value="RIBONUCLEASE_II"/>
    <property type="match status" value="1"/>
</dbReference>
<dbReference type="GO" id="GO:0003723">
    <property type="term" value="F:RNA binding"/>
    <property type="evidence" value="ECO:0007669"/>
    <property type="project" value="UniProtKB-UniRule"/>
</dbReference>
<dbReference type="InterPro" id="IPR050180">
    <property type="entry name" value="RNR_Ribonuclease"/>
</dbReference>
<protein>
    <recommendedName>
        <fullName evidence="7">Ribonuclease R</fullName>
        <shortName evidence="7">RNase R</shortName>
        <ecNumber evidence="7">3.1.13.1</ecNumber>
    </recommendedName>
</protein>
<evidence type="ECO:0000256" key="4">
    <source>
        <dbReference type="ARBA" id="ARBA00022801"/>
    </source>
</evidence>
<dbReference type="InterPro" id="IPR040476">
    <property type="entry name" value="CSD2"/>
</dbReference>
<keyword evidence="3 7" id="KW-0540">Nuclease</keyword>